<dbReference type="KEGG" id="pbf:CFX0092_A1549"/>
<dbReference type="Proteomes" id="UP000215027">
    <property type="component" value="Chromosome I"/>
</dbReference>
<evidence type="ECO:0000313" key="3">
    <source>
        <dbReference type="Proteomes" id="UP000215027"/>
    </source>
</evidence>
<gene>
    <name evidence="2" type="ORF">CFX0092_A1549</name>
</gene>
<reference evidence="2" key="1">
    <citation type="submission" date="2016-01" db="EMBL/GenBank/DDBJ databases">
        <authorList>
            <person name="Mcilroy J.S."/>
            <person name="Karst M S."/>
            <person name="Albertsen M."/>
        </authorList>
    </citation>
    <scope>NUCLEOTIDE SEQUENCE</scope>
    <source>
        <strain evidence="2">Cfx-K</strain>
    </source>
</reference>
<protein>
    <recommendedName>
        <fullName evidence="1">Nudix hydrolase domain-containing protein</fullName>
    </recommendedName>
</protein>
<dbReference type="SUPFAM" id="SSF55811">
    <property type="entry name" value="Nudix"/>
    <property type="match status" value="1"/>
</dbReference>
<dbReference type="Gene3D" id="3.90.79.10">
    <property type="entry name" value="Nucleoside Triphosphate Pyrophosphohydrolase"/>
    <property type="match status" value="1"/>
</dbReference>
<dbReference type="Pfam" id="PF00293">
    <property type="entry name" value="NUDIX"/>
    <property type="match status" value="1"/>
</dbReference>
<dbReference type="PANTHER" id="PTHR36395:SF1">
    <property type="entry name" value="RING-H2 ZINC FINGER PROTEIN"/>
    <property type="match status" value="1"/>
</dbReference>
<feature type="domain" description="Nudix hydrolase" evidence="1">
    <location>
        <begin position="59"/>
        <end position="156"/>
    </location>
</feature>
<dbReference type="PANTHER" id="PTHR36395">
    <property type="entry name" value="RING-H2 ZINC FINGER PROTEIN"/>
    <property type="match status" value="1"/>
</dbReference>
<dbReference type="InterPro" id="IPR015797">
    <property type="entry name" value="NUDIX_hydrolase-like_dom_sf"/>
</dbReference>
<dbReference type="OrthoDB" id="424235at2"/>
<evidence type="ECO:0000259" key="1">
    <source>
        <dbReference type="Pfam" id="PF00293"/>
    </source>
</evidence>
<sequence length="182" mass="20470">MNQLQFGEIEYLAAWLAGSGIDVAGWGKGEAKQLLDLWREYTSGESCLTDNPPARQIDVAQVIIRRGDRVLVELAQEFADDRRRSRLLPPSEKLKGGESPRAAAWRCLGEELGLREEDVALGQSAQVSEEVGDSPSYPGLPTRYVFHVFEATADSLPDDDFYRDNAAPDDPIRRHLWGWRRE</sequence>
<dbReference type="InterPro" id="IPR000086">
    <property type="entry name" value="NUDIX_hydrolase_dom"/>
</dbReference>
<dbReference type="EMBL" id="LN890655">
    <property type="protein sequence ID" value="CUS03427.2"/>
    <property type="molecule type" value="Genomic_DNA"/>
</dbReference>
<dbReference type="RefSeq" id="WP_095042924.1">
    <property type="nucleotide sequence ID" value="NZ_LN890655.1"/>
</dbReference>
<evidence type="ECO:0000313" key="2">
    <source>
        <dbReference type="EMBL" id="CUS03427.2"/>
    </source>
</evidence>
<name>A0A170PFX4_9CHLR</name>
<accession>A0A170PFX4</accession>
<dbReference type="AlphaFoldDB" id="A0A170PFX4"/>
<proteinExistence type="predicted"/>
<keyword evidence="3" id="KW-1185">Reference proteome</keyword>
<organism evidence="2 3">
    <name type="scientific">Candidatus Promineifilum breve</name>
    <dbReference type="NCBI Taxonomy" id="1806508"/>
    <lineage>
        <taxon>Bacteria</taxon>
        <taxon>Bacillati</taxon>
        <taxon>Chloroflexota</taxon>
        <taxon>Ardenticatenia</taxon>
        <taxon>Candidatus Promineifilales</taxon>
        <taxon>Candidatus Promineifilaceae</taxon>
        <taxon>Candidatus Promineifilum</taxon>
    </lineage>
</organism>